<gene>
    <name evidence="2" type="ORF">N7469_000387</name>
</gene>
<feature type="signal peptide" evidence="1">
    <location>
        <begin position="1"/>
        <end position="18"/>
    </location>
</feature>
<keyword evidence="3" id="KW-1185">Reference proteome</keyword>
<keyword evidence="1" id="KW-0732">Signal</keyword>
<reference evidence="2" key="2">
    <citation type="journal article" date="2023" name="IMA Fungus">
        <title>Comparative genomic study of the Penicillium genus elucidates a diverse pangenome and 15 lateral gene transfer events.</title>
        <authorList>
            <person name="Petersen C."/>
            <person name="Sorensen T."/>
            <person name="Nielsen M.R."/>
            <person name="Sondergaard T.E."/>
            <person name="Sorensen J.L."/>
            <person name="Fitzpatrick D.A."/>
            <person name="Frisvad J.C."/>
            <person name="Nielsen K.L."/>
        </authorList>
    </citation>
    <scope>NUCLEOTIDE SEQUENCE</scope>
    <source>
        <strain evidence="2">IBT 23319</strain>
    </source>
</reference>
<name>A0A9W9PCK3_PENCI</name>
<dbReference type="EMBL" id="JAPQKT010000001">
    <property type="protein sequence ID" value="KAJ5242060.1"/>
    <property type="molecule type" value="Genomic_DNA"/>
</dbReference>
<dbReference type="Proteomes" id="UP001147733">
    <property type="component" value="Unassembled WGS sequence"/>
</dbReference>
<proteinExistence type="predicted"/>
<dbReference type="RefSeq" id="XP_056505064.1">
    <property type="nucleotide sequence ID" value="XM_056639307.1"/>
</dbReference>
<evidence type="ECO:0000313" key="2">
    <source>
        <dbReference type="EMBL" id="KAJ5242060.1"/>
    </source>
</evidence>
<sequence length="71" mass="7901">MKVFAVIFAVIFATLVMARPATDVDTESNNMIEKRGITRCLLGMQGQLRMDSVTSRSPDYVSLCPYVNTKV</sequence>
<dbReference type="AlphaFoldDB" id="A0A9W9PCK3"/>
<dbReference type="GeneID" id="81378474"/>
<evidence type="ECO:0000313" key="3">
    <source>
        <dbReference type="Proteomes" id="UP001147733"/>
    </source>
</evidence>
<evidence type="ECO:0000256" key="1">
    <source>
        <dbReference type="SAM" id="SignalP"/>
    </source>
</evidence>
<comment type="caution">
    <text evidence="2">The sequence shown here is derived from an EMBL/GenBank/DDBJ whole genome shotgun (WGS) entry which is preliminary data.</text>
</comment>
<reference evidence="2" key="1">
    <citation type="submission" date="2022-11" db="EMBL/GenBank/DDBJ databases">
        <authorList>
            <person name="Petersen C."/>
        </authorList>
    </citation>
    <scope>NUCLEOTIDE SEQUENCE</scope>
    <source>
        <strain evidence="2">IBT 23319</strain>
    </source>
</reference>
<organism evidence="2 3">
    <name type="scientific">Penicillium citrinum</name>
    <dbReference type="NCBI Taxonomy" id="5077"/>
    <lineage>
        <taxon>Eukaryota</taxon>
        <taxon>Fungi</taxon>
        <taxon>Dikarya</taxon>
        <taxon>Ascomycota</taxon>
        <taxon>Pezizomycotina</taxon>
        <taxon>Eurotiomycetes</taxon>
        <taxon>Eurotiomycetidae</taxon>
        <taxon>Eurotiales</taxon>
        <taxon>Aspergillaceae</taxon>
        <taxon>Penicillium</taxon>
    </lineage>
</organism>
<protein>
    <submittedName>
        <fullName evidence="2">Uncharacterized protein</fullName>
    </submittedName>
</protein>
<feature type="chain" id="PRO_5040740669" evidence="1">
    <location>
        <begin position="19"/>
        <end position="71"/>
    </location>
</feature>
<accession>A0A9W9PCK3</accession>